<comment type="caution">
    <text evidence="1">The sequence shown here is derived from an EMBL/GenBank/DDBJ whole genome shotgun (WGS) entry which is preliminary data.</text>
</comment>
<gene>
    <name evidence="1" type="ORF">CPB83DRAFT_844212</name>
</gene>
<evidence type="ECO:0000313" key="1">
    <source>
        <dbReference type="EMBL" id="KAF9534413.1"/>
    </source>
</evidence>
<dbReference type="EMBL" id="MU157826">
    <property type="protein sequence ID" value="KAF9534413.1"/>
    <property type="molecule type" value="Genomic_DNA"/>
</dbReference>
<protein>
    <submittedName>
        <fullName evidence="1">Uncharacterized protein</fullName>
    </submittedName>
</protein>
<evidence type="ECO:0000313" key="2">
    <source>
        <dbReference type="Proteomes" id="UP000807306"/>
    </source>
</evidence>
<feature type="non-terminal residue" evidence="1">
    <location>
        <position position="107"/>
    </location>
</feature>
<sequence length="107" mass="11604">MSSSIAACRAVMRLLDFSAGELFIHSISGGVTSSNPPVITRHPLNRPEIRVTTEQITKAEFRLSDGDTPYEENSNGIELLTELHAVKAQDAVGENGEVALDRPQSQL</sequence>
<reference evidence="1" key="1">
    <citation type="submission" date="2020-11" db="EMBL/GenBank/DDBJ databases">
        <authorList>
            <consortium name="DOE Joint Genome Institute"/>
            <person name="Ahrendt S."/>
            <person name="Riley R."/>
            <person name="Andreopoulos W."/>
            <person name="Labutti K."/>
            <person name="Pangilinan J."/>
            <person name="Ruiz-Duenas F.J."/>
            <person name="Barrasa J.M."/>
            <person name="Sanchez-Garcia M."/>
            <person name="Camarero S."/>
            <person name="Miyauchi S."/>
            <person name="Serrano A."/>
            <person name="Linde D."/>
            <person name="Babiker R."/>
            <person name="Drula E."/>
            <person name="Ayuso-Fernandez I."/>
            <person name="Pacheco R."/>
            <person name="Padilla G."/>
            <person name="Ferreira P."/>
            <person name="Barriuso J."/>
            <person name="Kellner H."/>
            <person name="Castanera R."/>
            <person name="Alfaro M."/>
            <person name="Ramirez L."/>
            <person name="Pisabarro A.G."/>
            <person name="Kuo A."/>
            <person name="Tritt A."/>
            <person name="Lipzen A."/>
            <person name="He G."/>
            <person name="Yan M."/>
            <person name="Ng V."/>
            <person name="Cullen D."/>
            <person name="Martin F."/>
            <person name="Rosso M.-N."/>
            <person name="Henrissat B."/>
            <person name="Hibbett D."/>
            <person name="Martinez A.T."/>
            <person name="Grigoriev I.V."/>
        </authorList>
    </citation>
    <scope>NUCLEOTIDE SEQUENCE</scope>
    <source>
        <strain evidence="1">CBS 506.95</strain>
    </source>
</reference>
<accession>A0A9P6EQV3</accession>
<name>A0A9P6EQV3_9AGAR</name>
<keyword evidence="2" id="KW-1185">Reference proteome</keyword>
<proteinExistence type="predicted"/>
<dbReference type="AlphaFoldDB" id="A0A9P6EQV3"/>
<dbReference type="OrthoDB" id="3197626at2759"/>
<dbReference type="Proteomes" id="UP000807306">
    <property type="component" value="Unassembled WGS sequence"/>
</dbReference>
<organism evidence="1 2">
    <name type="scientific">Crepidotus variabilis</name>
    <dbReference type="NCBI Taxonomy" id="179855"/>
    <lineage>
        <taxon>Eukaryota</taxon>
        <taxon>Fungi</taxon>
        <taxon>Dikarya</taxon>
        <taxon>Basidiomycota</taxon>
        <taxon>Agaricomycotina</taxon>
        <taxon>Agaricomycetes</taxon>
        <taxon>Agaricomycetidae</taxon>
        <taxon>Agaricales</taxon>
        <taxon>Agaricineae</taxon>
        <taxon>Crepidotaceae</taxon>
        <taxon>Crepidotus</taxon>
    </lineage>
</organism>